<gene>
    <name evidence="1" type="ORF">SAMN04489742_2554</name>
</gene>
<keyword evidence="2" id="KW-1185">Reference proteome</keyword>
<sequence length="227" mass="25082">MEQLSTTAGRGFALLFRGIKALRPQRPIHLEGVSLTGAIDRLPPGRRSGISWLDTAGTVRVQARLSRSIGLPGPLPDIVGLALRIQAGSESFDVLLASTGMSGASRFILTPHRFASEADFTTLMPYQGNRGPVLLAARPLDSALRLPARPEAFRQALGDRVWTLWLYHSALRGSWTRFATMSLSLDPTQQDTDRRFDPLLHPLPGAGTYRWTRNLREPSYTTAREPR</sequence>
<evidence type="ECO:0008006" key="3">
    <source>
        <dbReference type="Google" id="ProtNLM"/>
    </source>
</evidence>
<dbReference type="EMBL" id="FNKH01000002">
    <property type="protein sequence ID" value="SDQ78543.1"/>
    <property type="molecule type" value="Genomic_DNA"/>
</dbReference>
<name>A0A1H1DQ58_9MICC</name>
<protein>
    <recommendedName>
        <fullName evidence="3">Phosphodiesterase</fullName>
    </recommendedName>
</protein>
<dbReference type="Proteomes" id="UP000181917">
    <property type="component" value="Unassembled WGS sequence"/>
</dbReference>
<reference evidence="1 2" key="1">
    <citation type="submission" date="2016-10" db="EMBL/GenBank/DDBJ databases">
        <authorList>
            <person name="de Groot N.N."/>
        </authorList>
    </citation>
    <scope>NUCLEOTIDE SEQUENCE [LARGE SCALE GENOMIC DNA]</scope>
    <source>
        <strain evidence="1 2">DSM 20117</strain>
    </source>
</reference>
<organism evidence="1 2">
    <name type="scientific">Crystallibacter crystallopoietes</name>
    <dbReference type="NCBI Taxonomy" id="37928"/>
    <lineage>
        <taxon>Bacteria</taxon>
        <taxon>Bacillati</taxon>
        <taxon>Actinomycetota</taxon>
        <taxon>Actinomycetes</taxon>
        <taxon>Micrococcales</taxon>
        <taxon>Micrococcaceae</taxon>
        <taxon>Crystallibacter</taxon>
    </lineage>
</organism>
<accession>A0A1H1DQ58</accession>
<dbReference type="KEGG" id="acry:AC20117_04665"/>
<dbReference type="AlphaFoldDB" id="A0A1H1DQ58"/>
<proteinExistence type="predicted"/>
<dbReference type="RefSeq" id="WP_074700775.1">
    <property type="nucleotide sequence ID" value="NZ_CP018863.1"/>
</dbReference>
<dbReference type="STRING" id="37928.SAMN04489742_2554"/>
<evidence type="ECO:0000313" key="1">
    <source>
        <dbReference type="EMBL" id="SDQ78543.1"/>
    </source>
</evidence>
<evidence type="ECO:0000313" key="2">
    <source>
        <dbReference type="Proteomes" id="UP000181917"/>
    </source>
</evidence>